<protein>
    <submittedName>
        <fullName evidence="2">Uncharacterized protein</fullName>
    </submittedName>
</protein>
<dbReference type="PROSITE" id="PS51257">
    <property type="entry name" value="PROKAR_LIPOPROTEIN"/>
    <property type="match status" value="1"/>
</dbReference>
<name>A0A915HNN2_ROMCU</name>
<accession>A0A915HNN2</accession>
<organism evidence="1 2">
    <name type="scientific">Romanomermis culicivorax</name>
    <name type="common">Nematode worm</name>
    <dbReference type="NCBI Taxonomy" id="13658"/>
    <lineage>
        <taxon>Eukaryota</taxon>
        <taxon>Metazoa</taxon>
        <taxon>Ecdysozoa</taxon>
        <taxon>Nematoda</taxon>
        <taxon>Enoplea</taxon>
        <taxon>Dorylaimia</taxon>
        <taxon>Mermithida</taxon>
        <taxon>Mermithoidea</taxon>
        <taxon>Mermithidae</taxon>
        <taxon>Romanomermis</taxon>
    </lineage>
</organism>
<proteinExistence type="predicted"/>
<evidence type="ECO:0000313" key="1">
    <source>
        <dbReference type="Proteomes" id="UP000887565"/>
    </source>
</evidence>
<reference evidence="2" key="1">
    <citation type="submission" date="2022-11" db="UniProtKB">
        <authorList>
            <consortium name="WormBaseParasite"/>
        </authorList>
    </citation>
    <scope>IDENTIFICATION</scope>
</reference>
<keyword evidence="1" id="KW-1185">Reference proteome</keyword>
<sequence>MDNTARLQSNKVGLDGQGMLGTLLLASCDGKSTFKSRNWMTSCADICMEVEHHKEKKVMSRYFLSG</sequence>
<evidence type="ECO:0000313" key="2">
    <source>
        <dbReference type="WBParaSite" id="nRc.2.0.1.t03553-RA"/>
    </source>
</evidence>
<dbReference type="AlphaFoldDB" id="A0A915HNN2"/>
<dbReference type="WBParaSite" id="nRc.2.0.1.t03553-RA">
    <property type="protein sequence ID" value="nRc.2.0.1.t03553-RA"/>
    <property type="gene ID" value="nRc.2.0.1.g03553"/>
</dbReference>
<dbReference type="Proteomes" id="UP000887565">
    <property type="component" value="Unplaced"/>
</dbReference>